<dbReference type="SUPFAM" id="SSF49899">
    <property type="entry name" value="Concanavalin A-like lectins/glucanases"/>
    <property type="match status" value="1"/>
</dbReference>
<name>A0A5J4T1P3_9ZZZZ</name>
<accession>A0A5J4T1P3</accession>
<dbReference type="AlphaFoldDB" id="A0A5J4T1P3"/>
<dbReference type="PROSITE" id="PS51257">
    <property type="entry name" value="PROKAR_LIPOPROTEIN"/>
    <property type="match status" value="1"/>
</dbReference>
<proteinExistence type="predicted"/>
<dbReference type="Gene3D" id="2.60.120.200">
    <property type="match status" value="1"/>
</dbReference>
<organism evidence="2">
    <name type="scientific">termite gut metagenome</name>
    <dbReference type="NCBI Taxonomy" id="433724"/>
    <lineage>
        <taxon>unclassified sequences</taxon>
        <taxon>metagenomes</taxon>
        <taxon>organismal metagenomes</taxon>
    </lineage>
</organism>
<dbReference type="Gene3D" id="2.60.40.1740">
    <property type="entry name" value="hypothetical protein (bacova_03559)"/>
    <property type="match status" value="1"/>
</dbReference>
<comment type="caution">
    <text evidence="2">The sequence shown here is derived from an EMBL/GenBank/DDBJ whole genome shotgun (WGS) entry which is preliminary data.</text>
</comment>
<evidence type="ECO:0000259" key="1">
    <source>
        <dbReference type="Pfam" id="PF08522"/>
    </source>
</evidence>
<dbReference type="InterPro" id="IPR013728">
    <property type="entry name" value="BT_3987-like_N"/>
</dbReference>
<evidence type="ECO:0000313" key="2">
    <source>
        <dbReference type="EMBL" id="KAA6352304.1"/>
    </source>
</evidence>
<sequence length="406" mass="45271">MKTGKYLKSIITVTILLWLTGCNFGGDSFNYNKDVIIVSGTESNSMVKFVVEDTPATYIVTASATGKVQEDVTVSFAQDNLLLEAYNKANNTNYFPIPESAIQIEGLQGIIKAGNASSTGIRVKVVSTSEFKDGRTYVIPVTIKEVKGGSMDVLPASQTIFLRISRVINFNSLDISNPYFYGNAYFTKPVELPNYTYEIKCFINQWHSGSEPISRLSNFCPIDESVTNLLRFGENGQDINSLQWVTPGGGIVSTTRFNTGQWYTVSLTFDGSAYRMYVNGVKDTELNGNKGTIFQRLELGMSWYDSGTPANSYPNRQRFLGRIAEIRLWDRALSTSELQIGLCGVDPQSEGLVAYWKLNEGEGSIFHDATGNGYDIDWNHSYQNDRELNKSTYVNWKLDDSNKCSN</sequence>
<reference evidence="2" key="1">
    <citation type="submission" date="2019-03" db="EMBL/GenBank/DDBJ databases">
        <title>Single cell metagenomics reveals metabolic interactions within the superorganism composed of flagellate Streblomastix strix and complex community of Bacteroidetes bacteria on its surface.</title>
        <authorList>
            <person name="Treitli S.C."/>
            <person name="Kolisko M."/>
            <person name="Husnik F."/>
            <person name="Keeling P."/>
            <person name="Hampl V."/>
        </authorList>
    </citation>
    <scope>NUCLEOTIDE SEQUENCE</scope>
    <source>
        <strain evidence="2">STM</strain>
    </source>
</reference>
<dbReference type="Pfam" id="PF08522">
    <property type="entry name" value="BT_3987-like_N"/>
    <property type="match status" value="1"/>
</dbReference>
<dbReference type="InterPro" id="IPR013320">
    <property type="entry name" value="ConA-like_dom_sf"/>
</dbReference>
<protein>
    <recommendedName>
        <fullName evidence="1">BT-3987-like N-terminal domain-containing protein</fullName>
    </recommendedName>
</protein>
<dbReference type="Pfam" id="PF13385">
    <property type="entry name" value="Laminin_G_3"/>
    <property type="match status" value="1"/>
</dbReference>
<feature type="domain" description="BT-3987-like N-terminal" evidence="1">
    <location>
        <begin position="32"/>
        <end position="148"/>
    </location>
</feature>
<dbReference type="EMBL" id="SNRY01000003">
    <property type="protein sequence ID" value="KAA6352304.1"/>
    <property type="molecule type" value="Genomic_DNA"/>
</dbReference>
<gene>
    <name evidence="2" type="ORF">EZS27_000254</name>
</gene>